<dbReference type="CDD" id="cd06261">
    <property type="entry name" value="TM_PBP2"/>
    <property type="match status" value="1"/>
</dbReference>
<reference evidence="10" key="1">
    <citation type="journal article" date="2019" name="Int. J. Syst. Evol. Microbiol.">
        <title>The Global Catalogue of Microorganisms (GCM) 10K type strain sequencing project: providing services to taxonomists for standard genome sequencing and annotation.</title>
        <authorList>
            <consortium name="The Broad Institute Genomics Platform"/>
            <consortium name="The Broad Institute Genome Sequencing Center for Infectious Disease"/>
            <person name="Wu L."/>
            <person name="Ma J."/>
        </authorList>
    </citation>
    <scope>NUCLEOTIDE SEQUENCE [LARGE SCALE GENOMIC DNA]</scope>
    <source>
        <strain evidence="10">JCM 17130</strain>
    </source>
</reference>
<comment type="caution">
    <text evidence="9">The sequence shown here is derived from an EMBL/GenBank/DDBJ whole genome shotgun (WGS) entry which is preliminary data.</text>
</comment>
<protein>
    <submittedName>
        <fullName evidence="9">Carbohydrate ABC transporter permease</fullName>
    </submittedName>
</protein>
<feature type="transmembrane region" description="Helical" evidence="7">
    <location>
        <begin position="34"/>
        <end position="53"/>
    </location>
</feature>
<dbReference type="PANTHER" id="PTHR30193:SF41">
    <property type="entry name" value="DIACETYLCHITOBIOSE UPTAKE SYSTEM PERMEASE PROTEIN NGCF"/>
    <property type="match status" value="1"/>
</dbReference>
<dbReference type="Proteomes" id="UP001597277">
    <property type="component" value="Unassembled WGS sequence"/>
</dbReference>
<feature type="domain" description="ABC transmembrane type-1" evidence="8">
    <location>
        <begin position="91"/>
        <end position="303"/>
    </location>
</feature>
<evidence type="ECO:0000313" key="10">
    <source>
        <dbReference type="Proteomes" id="UP001597277"/>
    </source>
</evidence>
<accession>A0ABW4L945</accession>
<dbReference type="RefSeq" id="WP_388010796.1">
    <property type="nucleotide sequence ID" value="NZ_JBHUEE010000013.1"/>
</dbReference>
<organism evidence="9 10">
    <name type="scientific">Georgenia deserti</name>
    <dbReference type="NCBI Taxonomy" id="2093781"/>
    <lineage>
        <taxon>Bacteria</taxon>
        <taxon>Bacillati</taxon>
        <taxon>Actinomycetota</taxon>
        <taxon>Actinomycetes</taxon>
        <taxon>Micrococcales</taxon>
        <taxon>Bogoriellaceae</taxon>
        <taxon>Georgenia</taxon>
    </lineage>
</organism>
<comment type="subcellular location">
    <subcellularLocation>
        <location evidence="1 7">Cell membrane</location>
        <topology evidence="1 7">Multi-pass membrane protein</topology>
    </subcellularLocation>
</comment>
<evidence type="ECO:0000256" key="6">
    <source>
        <dbReference type="ARBA" id="ARBA00023136"/>
    </source>
</evidence>
<evidence type="ECO:0000256" key="5">
    <source>
        <dbReference type="ARBA" id="ARBA00022989"/>
    </source>
</evidence>
<feature type="transmembrane region" description="Helical" evidence="7">
    <location>
        <begin position="128"/>
        <end position="148"/>
    </location>
</feature>
<feature type="transmembrane region" description="Helical" evidence="7">
    <location>
        <begin position="287"/>
        <end position="306"/>
    </location>
</feature>
<evidence type="ECO:0000256" key="7">
    <source>
        <dbReference type="RuleBase" id="RU363032"/>
    </source>
</evidence>
<evidence type="ECO:0000256" key="4">
    <source>
        <dbReference type="ARBA" id="ARBA00022692"/>
    </source>
</evidence>
<evidence type="ECO:0000313" key="9">
    <source>
        <dbReference type="EMBL" id="MFD1719795.1"/>
    </source>
</evidence>
<dbReference type="InterPro" id="IPR000515">
    <property type="entry name" value="MetI-like"/>
</dbReference>
<dbReference type="InterPro" id="IPR051393">
    <property type="entry name" value="ABC_transporter_permease"/>
</dbReference>
<keyword evidence="10" id="KW-1185">Reference proteome</keyword>
<feature type="transmembrane region" description="Helical" evidence="7">
    <location>
        <begin position="95"/>
        <end position="116"/>
    </location>
</feature>
<evidence type="ECO:0000256" key="1">
    <source>
        <dbReference type="ARBA" id="ARBA00004651"/>
    </source>
</evidence>
<feature type="transmembrane region" description="Helical" evidence="7">
    <location>
        <begin position="177"/>
        <end position="198"/>
    </location>
</feature>
<feature type="transmembrane region" description="Helical" evidence="7">
    <location>
        <begin position="231"/>
        <end position="250"/>
    </location>
</feature>
<proteinExistence type="inferred from homology"/>
<keyword evidence="3" id="KW-1003">Cell membrane</keyword>
<dbReference type="InterPro" id="IPR035906">
    <property type="entry name" value="MetI-like_sf"/>
</dbReference>
<dbReference type="Gene3D" id="1.10.3720.10">
    <property type="entry name" value="MetI-like"/>
    <property type="match status" value="1"/>
</dbReference>
<comment type="similarity">
    <text evidence="7">Belongs to the binding-protein-dependent transport system permease family.</text>
</comment>
<dbReference type="PANTHER" id="PTHR30193">
    <property type="entry name" value="ABC TRANSPORTER PERMEASE PROTEIN"/>
    <property type="match status" value="1"/>
</dbReference>
<name>A0ABW4L945_9MICO</name>
<dbReference type="EMBL" id="JBHUEE010000013">
    <property type="protein sequence ID" value="MFD1719795.1"/>
    <property type="molecule type" value="Genomic_DNA"/>
</dbReference>
<keyword evidence="2 7" id="KW-0813">Transport</keyword>
<evidence type="ECO:0000259" key="8">
    <source>
        <dbReference type="PROSITE" id="PS50928"/>
    </source>
</evidence>
<dbReference type="SUPFAM" id="SSF161098">
    <property type="entry name" value="MetI-like"/>
    <property type="match status" value="1"/>
</dbReference>
<dbReference type="Pfam" id="PF00528">
    <property type="entry name" value="BPD_transp_1"/>
    <property type="match status" value="1"/>
</dbReference>
<keyword evidence="6 7" id="KW-0472">Membrane</keyword>
<keyword evidence="4 7" id="KW-0812">Transmembrane</keyword>
<evidence type="ECO:0000256" key="3">
    <source>
        <dbReference type="ARBA" id="ARBA00022475"/>
    </source>
</evidence>
<gene>
    <name evidence="9" type="ORF">ACFSE6_18275</name>
</gene>
<keyword evidence="5 7" id="KW-1133">Transmembrane helix</keyword>
<sequence>MTTTTEPREPVGADVAATPPPVNPVKRPDALRGWLYMAPFAVAFIMFLVWPTVSGLWMSFTGRSLTGANADPIGFENYAEAFADPEVWSSLWNTIWFTVLTTVPLVILPLLFATLVNSGVKGQWLWRLSIFMPYLFASTVISQIWIWLYNPELGLVNEVLRWVGIGPIAWLQDPNTAMLAVVIATVWWTIGFNFLLYLSALQAIPDQLYEAASLDGAGTWRQFWSITVPQLAPTTVLVLILQILASLKVFDQIYQMTAGGPGGATRPILQYVYEVGFTGYRLGYASAISYLFFFLIILVSIVYMMINSRRGARS</sequence>
<dbReference type="PROSITE" id="PS50928">
    <property type="entry name" value="ABC_TM1"/>
    <property type="match status" value="1"/>
</dbReference>
<evidence type="ECO:0000256" key="2">
    <source>
        <dbReference type="ARBA" id="ARBA00022448"/>
    </source>
</evidence>